<name>A0AAN9MCU9_PHACN</name>
<proteinExistence type="predicted"/>
<evidence type="ECO:0000313" key="1">
    <source>
        <dbReference type="EMBL" id="KAK7348998.1"/>
    </source>
</evidence>
<accession>A0AAN9MCU9</accession>
<protein>
    <submittedName>
        <fullName evidence="1">Uncharacterized protein</fullName>
    </submittedName>
</protein>
<dbReference type="AlphaFoldDB" id="A0AAN9MCU9"/>
<evidence type="ECO:0000313" key="2">
    <source>
        <dbReference type="Proteomes" id="UP001374584"/>
    </source>
</evidence>
<keyword evidence="2" id="KW-1185">Reference proteome</keyword>
<reference evidence="1 2" key="1">
    <citation type="submission" date="2024-01" db="EMBL/GenBank/DDBJ databases">
        <title>The genomes of 5 underutilized Papilionoideae crops provide insights into root nodulation and disease resistanc.</title>
        <authorList>
            <person name="Jiang F."/>
        </authorList>
    </citation>
    <scope>NUCLEOTIDE SEQUENCE [LARGE SCALE GENOMIC DNA]</scope>
    <source>
        <strain evidence="1">JINMINGXINNONG_FW02</strain>
        <tissue evidence="1">Leaves</tissue>
    </source>
</reference>
<comment type="caution">
    <text evidence="1">The sequence shown here is derived from an EMBL/GenBank/DDBJ whole genome shotgun (WGS) entry which is preliminary data.</text>
</comment>
<sequence>MSFYYELDNVRKGLISSSSSLYERDWAVEGDREDSRVAQKLSEHDLIGRKGSIGTKKVLDFDAPVREFLQQ</sequence>
<dbReference type="Proteomes" id="UP001374584">
    <property type="component" value="Unassembled WGS sequence"/>
</dbReference>
<organism evidence="1 2">
    <name type="scientific">Phaseolus coccineus</name>
    <name type="common">Scarlet runner bean</name>
    <name type="synonym">Phaseolus multiflorus</name>
    <dbReference type="NCBI Taxonomy" id="3886"/>
    <lineage>
        <taxon>Eukaryota</taxon>
        <taxon>Viridiplantae</taxon>
        <taxon>Streptophyta</taxon>
        <taxon>Embryophyta</taxon>
        <taxon>Tracheophyta</taxon>
        <taxon>Spermatophyta</taxon>
        <taxon>Magnoliopsida</taxon>
        <taxon>eudicotyledons</taxon>
        <taxon>Gunneridae</taxon>
        <taxon>Pentapetalae</taxon>
        <taxon>rosids</taxon>
        <taxon>fabids</taxon>
        <taxon>Fabales</taxon>
        <taxon>Fabaceae</taxon>
        <taxon>Papilionoideae</taxon>
        <taxon>50 kb inversion clade</taxon>
        <taxon>NPAAA clade</taxon>
        <taxon>indigoferoid/millettioid clade</taxon>
        <taxon>Phaseoleae</taxon>
        <taxon>Phaseolus</taxon>
    </lineage>
</organism>
<gene>
    <name evidence="1" type="ORF">VNO80_23814</name>
</gene>
<dbReference type="EMBL" id="JAYMYR010000008">
    <property type="protein sequence ID" value="KAK7348998.1"/>
    <property type="molecule type" value="Genomic_DNA"/>
</dbReference>